<feature type="chain" id="PRO_5025596756" evidence="2">
    <location>
        <begin position="18"/>
        <end position="106"/>
    </location>
</feature>
<sequence length="106" mass="11546">MKLSVCLLLAVVAAVSADEGFYQPQSVAQSAPGAYNNYYEQQYQPTRRPIGAVVGVVVAVVVVVAVAAAATQLSQSGRGLDNDEWEVDHSVWMNQLQRDFEDSWSQ</sequence>
<feature type="transmembrane region" description="Helical" evidence="1">
    <location>
        <begin position="50"/>
        <end position="70"/>
    </location>
</feature>
<protein>
    <submittedName>
        <fullName evidence="3">Uncharacterized protein</fullName>
    </submittedName>
</protein>
<comment type="caution">
    <text evidence="3">The sequence shown here is derived from an EMBL/GenBank/DDBJ whole genome shotgun (WGS) entry which is preliminary data.</text>
</comment>
<evidence type="ECO:0000256" key="2">
    <source>
        <dbReference type="SAM" id="SignalP"/>
    </source>
</evidence>
<reference evidence="3 4" key="1">
    <citation type="submission" date="2019-07" db="EMBL/GenBank/DDBJ databases">
        <title>Draft genome assembly of a fouling barnacle, Amphibalanus amphitrite (Darwin, 1854): The first reference genome for Thecostraca.</title>
        <authorList>
            <person name="Kim W."/>
        </authorList>
    </citation>
    <scope>NUCLEOTIDE SEQUENCE [LARGE SCALE GENOMIC DNA]</scope>
    <source>
        <strain evidence="3">SNU_AA5</strain>
        <tissue evidence="3">Soma without cirri and trophi</tissue>
    </source>
</reference>
<name>A0A6A4VIK3_AMPAM</name>
<dbReference type="EMBL" id="VIIS01001783">
    <property type="protein sequence ID" value="KAF0292949.1"/>
    <property type="molecule type" value="Genomic_DNA"/>
</dbReference>
<gene>
    <name evidence="3" type="ORF">FJT64_009147</name>
</gene>
<organism evidence="3 4">
    <name type="scientific">Amphibalanus amphitrite</name>
    <name type="common">Striped barnacle</name>
    <name type="synonym">Balanus amphitrite</name>
    <dbReference type="NCBI Taxonomy" id="1232801"/>
    <lineage>
        <taxon>Eukaryota</taxon>
        <taxon>Metazoa</taxon>
        <taxon>Ecdysozoa</taxon>
        <taxon>Arthropoda</taxon>
        <taxon>Crustacea</taxon>
        <taxon>Multicrustacea</taxon>
        <taxon>Cirripedia</taxon>
        <taxon>Thoracica</taxon>
        <taxon>Thoracicalcarea</taxon>
        <taxon>Balanomorpha</taxon>
        <taxon>Balanoidea</taxon>
        <taxon>Balanidae</taxon>
        <taxon>Amphibalaninae</taxon>
        <taxon>Amphibalanus</taxon>
    </lineage>
</organism>
<dbReference type="AlphaFoldDB" id="A0A6A4VIK3"/>
<keyword evidence="4" id="KW-1185">Reference proteome</keyword>
<dbReference type="OrthoDB" id="6396312at2759"/>
<dbReference type="Proteomes" id="UP000440578">
    <property type="component" value="Unassembled WGS sequence"/>
</dbReference>
<keyword evidence="1" id="KW-0472">Membrane</keyword>
<evidence type="ECO:0000256" key="1">
    <source>
        <dbReference type="SAM" id="Phobius"/>
    </source>
</evidence>
<keyword evidence="1" id="KW-0812">Transmembrane</keyword>
<keyword evidence="2" id="KW-0732">Signal</keyword>
<proteinExistence type="predicted"/>
<accession>A0A6A4VIK3</accession>
<feature type="signal peptide" evidence="2">
    <location>
        <begin position="1"/>
        <end position="17"/>
    </location>
</feature>
<evidence type="ECO:0000313" key="3">
    <source>
        <dbReference type="EMBL" id="KAF0292949.1"/>
    </source>
</evidence>
<evidence type="ECO:0000313" key="4">
    <source>
        <dbReference type="Proteomes" id="UP000440578"/>
    </source>
</evidence>
<keyword evidence="1" id="KW-1133">Transmembrane helix</keyword>